<dbReference type="RefSeq" id="WP_147438694.1">
    <property type="nucleotide sequence ID" value="NZ_JBCLPP010000004.1"/>
</dbReference>
<accession>A0ABV4CSL9</accession>
<reference evidence="1 2" key="1">
    <citation type="submission" date="2024-03" db="EMBL/GenBank/DDBJ databases">
        <title>Mouse gut bacterial collection (mGBC) of GemPharmatech.</title>
        <authorList>
            <person name="He Y."/>
            <person name="Dong L."/>
            <person name="Wu D."/>
            <person name="Gao X."/>
            <person name="Lin Z."/>
        </authorList>
    </citation>
    <scope>NUCLEOTIDE SEQUENCE [LARGE SCALE GENOMIC DNA]</scope>
    <source>
        <strain evidence="1 2">54-13</strain>
    </source>
</reference>
<gene>
    <name evidence="1" type="ORF">AAK873_01965</name>
</gene>
<dbReference type="Proteomes" id="UP001565200">
    <property type="component" value="Unassembled WGS sequence"/>
</dbReference>
<dbReference type="EMBL" id="JBCLPP010000004">
    <property type="protein sequence ID" value="MEY8244382.1"/>
    <property type="molecule type" value="Genomic_DNA"/>
</dbReference>
<protein>
    <submittedName>
        <fullName evidence="1">DUF6155 family protein</fullName>
    </submittedName>
</protein>
<evidence type="ECO:0000313" key="2">
    <source>
        <dbReference type="Proteomes" id="UP001565200"/>
    </source>
</evidence>
<proteinExistence type="predicted"/>
<comment type="caution">
    <text evidence="1">The sequence shown here is derived from an EMBL/GenBank/DDBJ whole genome shotgun (WGS) entry which is preliminary data.</text>
</comment>
<keyword evidence="2" id="KW-1185">Reference proteome</keyword>
<dbReference type="Pfam" id="PF19652">
    <property type="entry name" value="DUF6155"/>
    <property type="match status" value="1"/>
</dbReference>
<dbReference type="InterPro" id="IPR046153">
    <property type="entry name" value="DUF6155"/>
</dbReference>
<evidence type="ECO:0000313" key="1">
    <source>
        <dbReference type="EMBL" id="MEY8244382.1"/>
    </source>
</evidence>
<organism evidence="1 2">
    <name type="scientific">Heminiphilus faecis</name>
    <dbReference type="NCBI Taxonomy" id="2601703"/>
    <lineage>
        <taxon>Bacteria</taxon>
        <taxon>Pseudomonadati</taxon>
        <taxon>Bacteroidota</taxon>
        <taxon>Bacteroidia</taxon>
        <taxon>Bacteroidales</taxon>
        <taxon>Muribaculaceae</taxon>
        <taxon>Heminiphilus</taxon>
    </lineage>
</organism>
<sequence length="177" mass="20667">MSKTSLKRQLMMLDRDQIATVLLELYDARKDAREYLEYYVNPDENKMLEKYKSVIAKEFFPSKGRPRARTSVCKKAVKEFITLHPGPGLVVELRLFLLENLVRYALRMKSWIKDSHCRTACSVLEDTLDYMFVYDLTDAYIRRVDNILLTAGGIRGELPFRLGEIYDGFSGNTHDRR</sequence>
<name>A0ABV4CSL9_9BACT</name>